<dbReference type="Gene3D" id="1.10.357.10">
    <property type="entry name" value="Tetracycline Repressor, domain 2"/>
    <property type="match status" value="1"/>
</dbReference>
<evidence type="ECO:0000259" key="4">
    <source>
        <dbReference type="PROSITE" id="PS50977"/>
    </source>
</evidence>
<evidence type="ECO:0000313" key="5">
    <source>
        <dbReference type="EMBL" id="CAJ58990.1"/>
    </source>
</evidence>
<dbReference type="HOGENOM" id="CLU_088895_1_1_11"/>
<feature type="region of interest" description="Disordered" evidence="3">
    <location>
        <begin position="244"/>
        <end position="273"/>
    </location>
</feature>
<dbReference type="GO" id="GO:0003700">
    <property type="term" value="F:DNA-binding transcription factor activity"/>
    <property type="evidence" value="ECO:0007669"/>
    <property type="project" value="TreeGrafter"/>
</dbReference>
<feature type="DNA-binding region" description="H-T-H motif" evidence="2">
    <location>
        <begin position="85"/>
        <end position="104"/>
    </location>
</feature>
<reference evidence="5 6" key="1">
    <citation type="journal article" date="2007" name="Genome Res.">
        <title>Genome characteristics of facultatively symbiotic Frankia sp. strains reflect host range and host plant biogeography.</title>
        <authorList>
            <person name="Normand P."/>
            <person name="Lapierre P."/>
            <person name="Tisa L.S."/>
            <person name="Gogarten J.P."/>
            <person name="Alloisio N."/>
            <person name="Bagnarol E."/>
            <person name="Bassi C.A."/>
            <person name="Berry A.M."/>
            <person name="Bickhart D.M."/>
            <person name="Choisne N."/>
            <person name="Couloux A."/>
            <person name="Cournoyer B."/>
            <person name="Cruveiller S."/>
            <person name="Daubin V."/>
            <person name="Demange N."/>
            <person name="Francino M.P."/>
            <person name="Goltsman E."/>
            <person name="Huang Y."/>
            <person name="Kopp O.R."/>
            <person name="Labarre L."/>
            <person name="Lapidus A."/>
            <person name="Lavire C."/>
            <person name="Marechal J."/>
            <person name="Martinez M."/>
            <person name="Mastronunzio J.E."/>
            <person name="Mullin B.C."/>
            <person name="Niemann J."/>
            <person name="Pujic P."/>
            <person name="Rawnsley T."/>
            <person name="Rouy Z."/>
            <person name="Schenowitz C."/>
            <person name="Sellstedt A."/>
            <person name="Tavares F."/>
            <person name="Tomkins J.P."/>
            <person name="Vallenet D."/>
            <person name="Valverde C."/>
            <person name="Wall L.G."/>
            <person name="Wang Y."/>
            <person name="Medigue C."/>
            <person name="Benson D.R."/>
        </authorList>
    </citation>
    <scope>NUCLEOTIDE SEQUENCE [LARGE SCALE GENOMIC DNA]</scope>
    <source>
        <strain evidence="6">DSM 45986 / CECT 9034 / ACN14a</strain>
    </source>
</reference>
<dbReference type="KEGG" id="fal:FRAAL0314"/>
<dbReference type="eggNOG" id="COG1309">
    <property type="taxonomic scope" value="Bacteria"/>
</dbReference>
<organism evidence="5 6">
    <name type="scientific">Frankia alni (strain DSM 45986 / CECT 9034 / ACN14a)</name>
    <dbReference type="NCBI Taxonomy" id="326424"/>
    <lineage>
        <taxon>Bacteria</taxon>
        <taxon>Bacillati</taxon>
        <taxon>Actinomycetota</taxon>
        <taxon>Actinomycetes</taxon>
        <taxon>Frankiales</taxon>
        <taxon>Frankiaceae</taxon>
        <taxon>Frankia</taxon>
    </lineage>
</organism>
<keyword evidence="1 2" id="KW-0238">DNA-binding</keyword>
<dbReference type="PANTHER" id="PTHR30055:SF226">
    <property type="entry name" value="HTH-TYPE TRANSCRIPTIONAL REGULATOR PKSA"/>
    <property type="match status" value="1"/>
</dbReference>
<feature type="domain" description="HTH tetR-type" evidence="4">
    <location>
        <begin position="62"/>
        <end position="122"/>
    </location>
</feature>
<dbReference type="PANTHER" id="PTHR30055">
    <property type="entry name" value="HTH-TYPE TRANSCRIPTIONAL REGULATOR RUTR"/>
    <property type="match status" value="1"/>
</dbReference>
<protein>
    <submittedName>
        <fullName evidence="5">Transcriptional regulator, TETR family</fullName>
    </submittedName>
</protein>
<dbReference type="InterPro" id="IPR023772">
    <property type="entry name" value="DNA-bd_HTH_TetR-type_CS"/>
</dbReference>
<dbReference type="EMBL" id="CT573213">
    <property type="protein sequence ID" value="CAJ58990.1"/>
    <property type="molecule type" value="Genomic_DNA"/>
</dbReference>
<name>Q0RTV8_FRAAA</name>
<dbReference type="PROSITE" id="PS01081">
    <property type="entry name" value="HTH_TETR_1"/>
    <property type="match status" value="1"/>
</dbReference>
<dbReference type="InterPro" id="IPR001647">
    <property type="entry name" value="HTH_TetR"/>
</dbReference>
<evidence type="ECO:0000313" key="6">
    <source>
        <dbReference type="Proteomes" id="UP000000657"/>
    </source>
</evidence>
<proteinExistence type="predicted"/>
<accession>Q0RTV8</accession>
<dbReference type="GO" id="GO:0000976">
    <property type="term" value="F:transcription cis-regulatory region binding"/>
    <property type="evidence" value="ECO:0007669"/>
    <property type="project" value="TreeGrafter"/>
</dbReference>
<dbReference type="SUPFAM" id="SSF46689">
    <property type="entry name" value="Homeodomain-like"/>
    <property type="match status" value="1"/>
</dbReference>
<dbReference type="AlphaFoldDB" id="Q0RTV8"/>
<keyword evidence="6" id="KW-1185">Reference proteome</keyword>
<evidence type="ECO:0000256" key="1">
    <source>
        <dbReference type="ARBA" id="ARBA00023125"/>
    </source>
</evidence>
<dbReference type="PRINTS" id="PR00455">
    <property type="entry name" value="HTHTETR"/>
</dbReference>
<dbReference type="Proteomes" id="UP000000657">
    <property type="component" value="Chromosome"/>
</dbReference>
<dbReference type="RefSeq" id="WP_011601570.1">
    <property type="nucleotide sequence ID" value="NC_008278.1"/>
</dbReference>
<dbReference type="InterPro" id="IPR009057">
    <property type="entry name" value="Homeodomain-like_sf"/>
</dbReference>
<dbReference type="Pfam" id="PF00440">
    <property type="entry name" value="TetR_N"/>
    <property type="match status" value="1"/>
</dbReference>
<evidence type="ECO:0000256" key="3">
    <source>
        <dbReference type="SAM" id="MobiDB-lite"/>
    </source>
</evidence>
<dbReference type="InterPro" id="IPR050109">
    <property type="entry name" value="HTH-type_TetR-like_transc_reg"/>
</dbReference>
<dbReference type="PROSITE" id="PS50977">
    <property type="entry name" value="HTH_TETR_2"/>
    <property type="match status" value="1"/>
</dbReference>
<evidence type="ECO:0000256" key="2">
    <source>
        <dbReference type="PROSITE-ProRule" id="PRU00335"/>
    </source>
</evidence>
<gene>
    <name evidence="5" type="ordered locus">FRAAL0314</name>
</gene>
<dbReference type="STRING" id="326424.FRAAL0314"/>
<sequence length="273" mass="29514">MEGIEYLIECNESNAMSDAGEPGGHRWLLDGPWGLEPCSELEARRQTEVTRSDWRHAVGNRFETPAKILDAALGCIAARGPAKMSLRDVSAAAEVSRGTLYRYFKTKGELLTAISDHVRRGVSAALDEAVAGQPADSGRLRATVDAIMHYGDDHPEVSRVIEAEPAFALQFIRDIFPSFVAQMTELLAPVLDDLGIVQEGTVRREVLAELLLRATSSLYLIPSPNPDELTDAVVTLWASVAAPAKVGDPGPEGEARPDSEVSLQGRSRRLGEG</sequence>